<feature type="signal peptide" evidence="2">
    <location>
        <begin position="1"/>
        <end position="19"/>
    </location>
</feature>
<evidence type="ECO:0000256" key="2">
    <source>
        <dbReference type="SAM" id="SignalP"/>
    </source>
</evidence>
<dbReference type="EMBL" id="PGFJ01000001">
    <property type="protein sequence ID" value="PJJ84733.1"/>
    <property type="molecule type" value="Genomic_DNA"/>
</dbReference>
<keyword evidence="4" id="KW-1185">Reference proteome</keyword>
<evidence type="ECO:0000256" key="1">
    <source>
        <dbReference type="SAM" id="MobiDB-lite"/>
    </source>
</evidence>
<feature type="compositionally biased region" description="Basic and acidic residues" evidence="1">
    <location>
        <begin position="250"/>
        <end position="261"/>
    </location>
</feature>
<evidence type="ECO:0008006" key="5">
    <source>
        <dbReference type="Google" id="ProtNLM"/>
    </source>
</evidence>
<gene>
    <name evidence="3" type="ORF">CLV57_1754</name>
</gene>
<accession>A0A2H9VV76</accession>
<dbReference type="Gene3D" id="1.25.40.10">
    <property type="entry name" value="Tetratricopeptide repeat domain"/>
    <property type="match status" value="1"/>
</dbReference>
<dbReference type="SUPFAM" id="SSF48452">
    <property type="entry name" value="TPR-like"/>
    <property type="match status" value="1"/>
</dbReference>
<dbReference type="RefSeq" id="WP_100340914.1">
    <property type="nucleotide sequence ID" value="NZ_PGFJ01000001.1"/>
</dbReference>
<feature type="region of interest" description="Disordered" evidence="1">
    <location>
        <begin position="242"/>
        <end position="261"/>
    </location>
</feature>
<dbReference type="InterPro" id="IPR011990">
    <property type="entry name" value="TPR-like_helical_dom_sf"/>
</dbReference>
<keyword evidence="2" id="KW-0732">Signal</keyword>
<reference evidence="3 4" key="1">
    <citation type="submission" date="2017-11" db="EMBL/GenBank/DDBJ databases">
        <title>Genomic Encyclopedia of Archaeal and Bacterial Type Strains, Phase II (KMG-II): From Individual Species to Whole Genera.</title>
        <authorList>
            <person name="Goeker M."/>
        </authorList>
    </citation>
    <scope>NUCLEOTIDE SEQUENCE [LARGE SCALE GENOMIC DNA]</scope>
    <source>
        <strain evidence="3 4">DSM 28175</strain>
    </source>
</reference>
<protein>
    <recommendedName>
        <fullName evidence="5">Tetratricopeptide repeat protein</fullName>
    </recommendedName>
</protein>
<organism evidence="3 4">
    <name type="scientific">Mucilaginibacter auburnensis</name>
    <dbReference type="NCBI Taxonomy" id="1457233"/>
    <lineage>
        <taxon>Bacteria</taxon>
        <taxon>Pseudomonadati</taxon>
        <taxon>Bacteroidota</taxon>
        <taxon>Sphingobacteriia</taxon>
        <taxon>Sphingobacteriales</taxon>
        <taxon>Sphingobacteriaceae</taxon>
        <taxon>Mucilaginibacter</taxon>
    </lineage>
</organism>
<evidence type="ECO:0000313" key="4">
    <source>
        <dbReference type="Proteomes" id="UP000242687"/>
    </source>
</evidence>
<sequence>MKKFYLILIALICSANCFALVKIDSLKQQISPVENRVAELKSQLDSTQNDSVKAILYAEIAAQYLNYDSLENKKTRFAYQNEVLNYTYKALHLFSRYADTVGLRNCFDYLATVYHSQKKFPQAKWFIIQSNSLSRAIHDGTNVMRSLIKMAAIKMDIKDYTLAMRDLNEALKISVANRDPRTESTVQLNYALLYNRMKNPKKGKIAMDRHLFIDDSLHKAEMDMVVKTVVTDSTTVVKKKIQPKLTKKAPRPDSSKKIASL</sequence>
<dbReference type="AlphaFoldDB" id="A0A2H9VV76"/>
<evidence type="ECO:0000313" key="3">
    <source>
        <dbReference type="EMBL" id="PJJ84733.1"/>
    </source>
</evidence>
<proteinExistence type="predicted"/>
<dbReference type="OrthoDB" id="789253at2"/>
<comment type="caution">
    <text evidence="3">The sequence shown here is derived from an EMBL/GenBank/DDBJ whole genome shotgun (WGS) entry which is preliminary data.</text>
</comment>
<name>A0A2H9VV76_9SPHI</name>
<dbReference type="Proteomes" id="UP000242687">
    <property type="component" value="Unassembled WGS sequence"/>
</dbReference>
<feature type="chain" id="PRO_5014149799" description="Tetratricopeptide repeat protein" evidence="2">
    <location>
        <begin position="20"/>
        <end position="261"/>
    </location>
</feature>